<evidence type="ECO:0008006" key="5">
    <source>
        <dbReference type="Google" id="ProtNLM"/>
    </source>
</evidence>
<evidence type="ECO:0000313" key="3">
    <source>
        <dbReference type="EMBL" id="KAG9235411.1"/>
    </source>
</evidence>
<accession>A0A9P8C7U0</accession>
<feature type="region of interest" description="Disordered" evidence="1">
    <location>
        <begin position="51"/>
        <end position="71"/>
    </location>
</feature>
<keyword evidence="2" id="KW-0812">Transmembrane</keyword>
<evidence type="ECO:0000256" key="2">
    <source>
        <dbReference type="SAM" id="Phobius"/>
    </source>
</evidence>
<organism evidence="3 4">
    <name type="scientific">Amylocarpus encephaloides</name>
    <dbReference type="NCBI Taxonomy" id="45428"/>
    <lineage>
        <taxon>Eukaryota</taxon>
        <taxon>Fungi</taxon>
        <taxon>Dikarya</taxon>
        <taxon>Ascomycota</taxon>
        <taxon>Pezizomycotina</taxon>
        <taxon>Leotiomycetes</taxon>
        <taxon>Helotiales</taxon>
        <taxon>Helotiales incertae sedis</taxon>
        <taxon>Amylocarpus</taxon>
    </lineage>
</organism>
<dbReference type="InterPro" id="IPR013952">
    <property type="entry name" value="DUF1776_fun"/>
</dbReference>
<keyword evidence="4" id="KW-1185">Reference proteome</keyword>
<dbReference type="OrthoDB" id="5308060at2759"/>
<dbReference type="Proteomes" id="UP000824998">
    <property type="component" value="Unassembled WGS sequence"/>
</dbReference>
<name>A0A9P8C7U0_9HELO</name>
<feature type="transmembrane region" description="Helical" evidence="2">
    <location>
        <begin position="90"/>
        <end position="107"/>
    </location>
</feature>
<sequence>MSADDQAFIDALSSVPNDIRRYSSDVADYVDKHLNHVSNILRETLLSSPWIPESARPRPPPPPPRSLIEKISPPPSMYGRVQNWVVNHKVLATVIVVAIGGATYQVIKRRSSRRKRRAKRAGNGARLEVVVIAGSPSEPLTRSISLDLERRGFIVYIVCNNIEEEKQVQGESRPDIKPLMIDIVDPNSARAAIDRFTAHLQSPHAAFQGARFHHLIFRSLIFIPTTTYPSSPIAALSPSTLSDLLNTRLLTPILTLQTFLPLLQNLPLHHPHLHSGPSTPIKPSILIMTPSIVSSLSPAFHLPESTIVSGLTSFTSVLTAELSPLDIPVTHLQLGTFDTRAYTPHNNKQLTIQGSRAETLRWDDEARSAYGKNFVHANAHSVKGPVVGHGTSLRNLNDAVFDAMIGSRGGTVRVGMGSSLYGFVGRFVPKDLVGYMMGMRAVGREKEEFGRSIPSSSRSTSPGSPGKEALEGSEYINVWGEAPGDNQV</sequence>
<dbReference type="AlphaFoldDB" id="A0A9P8C7U0"/>
<dbReference type="Pfam" id="PF08643">
    <property type="entry name" value="DUF1776"/>
    <property type="match status" value="1"/>
</dbReference>
<dbReference type="PANTHER" id="PTHR43313:SF1">
    <property type="entry name" value="3BETA-HYDROXYSTEROID DEHYDROGENASE DHS-16"/>
    <property type="match status" value="1"/>
</dbReference>
<dbReference type="SUPFAM" id="SSF51735">
    <property type="entry name" value="NAD(P)-binding Rossmann-fold domains"/>
    <property type="match status" value="1"/>
</dbReference>
<dbReference type="EMBL" id="MU251432">
    <property type="protein sequence ID" value="KAG9235411.1"/>
    <property type="molecule type" value="Genomic_DNA"/>
</dbReference>
<reference evidence="3" key="1">
    <citation type="journal article" date="2021" name="IMA Fungus">
        <title>Genomic characterization of three marine fungi, including Emericellopsis atlantica sp. nov. with signatures of a generalist lifestyle and marine biomass degradation.</title>
        <authorList>
            <person name="Hagestad O.C."/>
            <person name="Hou L."/>
            <person name="Andersen J.H."/>
            <person name="Hansen E.H."/>
            <person name="Altermark B."/>
            <person name="Li C."/>
            <person name="Kuhnert E."/>
            <person name="Cox R.J."/>
            <person name="Crous P.W."/>
            <person name="Spatafora J.W."/>
            <person name="Lail K."/>
            <person name="Amirebrahimi M."/>
            <person name="Lipzen A."/>
            <person name="Pangilinan J."/>
            <person name="Andreopoulos W."/>
            <person name="Hayes R.D."/>
            <person name="Ng V."/>
            <person name="Grigoriev I.V."/>
            <person name="Jackson S.A."/>
            <person name="Sutton T.D.S."/>
            <person name="Dobson A.D.W."/>
            <person name="Rama T."/>
        </authorList>
    </citation>
    <scope>NUCLEOTIDE SEQUENCE</scope>
    <source>
        <strain evidence="3">TRa018bII</strain>
    </source>
</reference>
<comment type="caution">
    <text evidence="3">The sequence shown here is derived from an EMBL/GenBank/DDBJ whole genome shotgun (WGS) entry which is preliminary data.</text>
</comment>
<feature type="compositionally biased region" description="Low complexity" evidence="1">
    <location>
        <begin position="451"/>
        <end position="466"/>
    </location>
</feature>
<protein>
    <recommendedName>
        <fullName evidence="5">DUF1776-domain-containing protein</fullName>
    </recommendedName>
</protein>
<gene>
    <name evidence="3" type="ORF">BJ875DRAFT_271063</name>
</gene>
<keyword evidence="2" id="KW-1133">Transmembrane helix</keyword>
<dbReference type="PANTHER" id="PTHR43313">
    <property type="entry name" value="SHORT-CHAIN DEHYDROGENASE/REDUCTASE FAMILY 9C"/>
    <property type="match status" value="1"/>
</dbReference>
<evidence type="ECO:0000256" key="1">
    <source>
        <dbReference type="SAM" id="MobiDB-lite"/>
    </source>
</evidence>
<keyword evidence="2" id="KW-0472">Membrane</keyword>
<evidence type="ECO:0000313" key="4">
    <source>
        <dbReference type="Proteomes" id="UP000824998"/>
    </source>
</evidence>
<dbReference type="InterPro" id="IPR036291">
    <property type="entry name" value="NAD(P)-bd_dom_sf"/>
</dbReference>
<proteinExistence type="predicted"/>
<dbReference type="Gene3D" id="3.40.50.720">
    <property type="entry name" value="NAD(P)-binding Rossmann-like Domain"/>
    <property type="match status" value="1"/>
</dbReference>
<feature type="region of interest" description="Disordered" evidence="1">
    <location>
        <begin position="446"/>
        <end position="488"/>
    </location>
</feature>